<dbReference type="Proteomes" id="UP000023152">
    <property type="component" value="Unassembled WGS sequence"/>
</dbReference>
<keyword evidence="2" id="KW-0812">Transmembrane</keyword>
<keyword evidence="2" id="KW-0472">Membrane</keyword>
<evidence type="ECO:0000313" key="4">
    <source>
        <dbReference type="Proteomes" id="UP000023152"/>
    </source>
</evidence>
<dbReference type="EMBL" id="ASPP01013785">
    <property type="protein sequence ID" value="ETO19329.1"/>
    <property type="molecule type" value="Genomic_DNA"/>
</dbReference>
<keyword evidence="2" id="KW-1133">Transmembrane helix</keyword>
<gene>
    <name evidence="3" type="ORF">RFI_17902</name>
</gene>
<keyword evidence="4" id="KW-1185">Reference proteome</keyword>
<dbReference type="AlphaFoldDB" id="X6N0R3"/>
<keyword evidence="1" id="KW-0175">Coiled coil</keyword>
<evidence type="ECO:0000256" key="2">
    <source>
        <dbReference type="SAM" id="Phobius"/>
    </source>
</evidence>
<feature type="coiled-coil region" evidence="1">
    <location>
        <begin position="76"/>
        <end position="107"/>
    </location>
</feature>
<proteinExistence type="predicted"/>
<protein>
    <submittedName>
        <fullName evidence="3">Uncharacterized protein</fullName>
    </submittedName>
</protein>
<name>X6N0R3_RETFI</name>
<evidence type="ECO:0000313" key="3">
    <source>
        <dbReference type="EMBL" id="ETO19329.1"/>
    </source>
</evidence>
<feature type="transmembrane region" description="Helical" evidence="2">
    <location>
        <begin position="12"/>
        <end position="34"/>
    </location>
</feature>
<reference evidence="3 4" key="1">
    <citation type="journal article" date="2013" name="Curr. Biol.">
        <title>The Genome of the Foraminiferan Reticulomyxa filosa.</title>
        <authorList>
            <person name="Glockner G."/>
            <person name="Hulsmann N."/>
            <person name="Schleicher M."/>
            <person name="Noegel A.A."/>
            <person name="Eichinger L."/>
            <person name="Gallinger C."/>
            <person name="Pawlowski J."/>
            <person name="Sierra R."/>
            <person name="Euteneuer U."/>
            <person name="Pillet L."/>
            <person name="Moustafa A."/>
            <person name="Platzer M."/>
            <person name="Groth M."/>
            <person name="Szafranski K."/>
            <person name="Schliwa M."/>
        </authorList>
    </citation>
    <scope>NUCLEOTIDE SEQUENCE [LARGE SCALE GENOMIC DNA]</scope>
</reference>
<organism evidence="3 4">
    <name type="scientific">Reticulomyxa filosa</name>
    <dbReference type="NCBI Taxonomy" id="46433"/>
    <lineage>
        <taxon>Eukaryota</taxon>
        <taxon>Sar</taxon>
        <taxon>Rhizaria</taxon>
        <taxon>Retaria</taxon>
        <taxon>Foraminifera</taxon>
        <taxon>Monothalamids</taxon>
        <taxon>Reticulomyxidae</taxon>
        <taxon>Reticulomyxa</taxon>
    </lineage>
</organism>
<evidence type="ECO:0000256" key="1">
    <source>
        <dbReference type="SAM" id="Coils"/>
    </source>
</evidence>
<sequence>MKTFFNSRITQLIFTKFCYLLCFGIFFETCCVYVKKDIEMTIVKIEEPEDLLNDYKSKYEDCLLNLERGCDVCLTINELQEKIEIARTLLLRERELENEERMELENAGIKIQEIKKARQEEDGIGIENEEKHLITTTITTTIIKKSEEMWKDSEMDKKHCEYVLRDILPKAIGSLLSLDLLRCDYNEIANYQQLMLSQQPQPIKPNIMEPTDLHEMSSEEIIDTDMMDSIQIANSSPAQLREVLVQQIVNFLQFSIEAIFQIGLDRFPKYCQATSGKWAANDDYFFDRIHHLYFQLINHFGDIDGFDQLLHFLRNEKCPATLMANDHASHVSSDHGTASTANAISSVKDDIPYERGNLTHDQLLNFFFALNDALQYCRMEIKNTFAPMAFEVCICVHIFLFCATHSNLTRSENKWQFF</sequence>
<comment type="caution">
    <text evidence="3">The sequence shown here is derived from an EMBL/GenBank/DDBJ whole genome shotgun (WGS) entry which is preliminary data.</text>
</comment>
<accession>X6N0R3</accession>